<organism evidence="1 2">
    <name type="scientific">Eretmocerus hayati</name>
    <dbReference type="NCBI Taxonomy" id="131215"/>
    <lineage>
        <taxon>Eukaryota</taxon>
        <taxon>Metazoa</taxon>
        <taxon>Ecdysozoa</taxon>
        <taxon>Arthropoda</taxon>
        <taxon>Hexapoda</taxon>
        <taxon>Insecta</taxon>
        <taxon>Pterygota</taxon>
        <taxon>Neoptera</taxon>
        <taxon>Endopterygota</taxon>
        <taxon>Hymenoptera</taxon>
        <taxon>Apocrita</taxon>
        <taxon>Proctotrupomorpha</taxon>
        <taxon>Chalcidoidea</taxon>
        <taxon>Aphelinidae</taxon>
        <taxon>Aphelininae</taxon>
        <taxon>Eretmocerus</taxon>
    </lineage>
</organism>
<keyword evidence="2" id="KW-1185">Reference proteome</keyword>
<dbReference type="EMBL" id="CM056742">
    <property type="protein sequence ID" value="KAJ8677328.1"/>
    <property type="molecule type" value="Genomic_DNA"/>
</dbReference>
<dbReference type="Proteomes" id="UP001239111">
    <property type="component" value="Chromosome 2"/>
</dbReference>
<evidence type="ECO:0000313" key="2">
    <source>
        <dbReference type="Proteomes" id="UP001239111"/>
    </source>
</evidence>
<gene>
    <name evidence="1" type="ORF">QAD02_013115</name>
</gene>
<reference evidence="1" key="1">
    <citation type="submission" date="2023-04" db="EMBL/GenBank/DDBJ databases">
        <title>A chromosome-level genome assembly of the parasitoid wasp Eretmocerus hayati.</title>
        <authorList>
            <person name="Zhong Y."/>
            <person name="Liu S."/>
            <person name="Liu Y."/>
        </authorList>
    </citation>
    <scope>NUCLEOTIDE SEQUENCE</scope>
    <source>
        <strain evidence="1">ZJU_SS_LIU_2023</strain>
    </source>
</reference>
<comment type="caution">
    <text evidence="1">The sequence shown here is derived from an EMBL/GenBank/DDBJ whole genome shotgun (WGS) entry which is preliminary data.</text>
</comment>
<name>A0ACC2P2K2_9HYME</name>
<proteinExistence type="predicted"/>
<sequence length="141" mass="15914">MEKNGRKSPPIKYIKGIPKIVENKKPSQVPAQVTVNQAASTKNNSLIPQQLESGNGMVEMIGAGLTVDHLQVTHNRQRGNKSIQRIQKTEHSQPSIAWLTRYSNNLFAECWQPQKLNTYFHEQNSGDKFRIGCNLYIGNLV</sequence>
<protein>
    <submittedName>
        <fullName evidence="1">Uncharacterized protein</fullName>
    </submittedName>
</protein>
<accession>A0ACC2P2K2</accession>
<evidence type="ECO:0000313" key="1">
    <source>
        <dbReference type="EMBL" id="KAJ8677328.1"/>
    </source>
</evidence>